<evidence type="ECO:0000313" key="2">
    <source>
        <dbReference type="Proteomes" id="UP000887565"/>
    </source>
</evidence>
<accession>A0A915JPR9</accession>
<proteinExistence type="predicted"/>
<sequence length="24" mass="2656">MENCQGFTGIGGEYDGDDDDEFLQ</sequence>
<dbReference type="AlphaFoldDB" id="A0A915JPR9"/>
<dbReference type="WBParaSite" id="nRc.2.0.1.t28093-RA">
    <property type="protein sequence ID" value="nRc.2.0.1.t28093-RA"/>
    <property type="gene ID" value="nRc.2.0.1.g28093"/>
</dbReference>
<dbReference type="Proteomes" id="UP000887565">
    <property type="component" value="Unplaced"/>
</dbReference>
<organism evidence="2 3">
    <name type="scientific">Romanomermis culicivorax</name>
    <name type="common">Nematode worm</name>
    <dbReference type="NCBI Taxonomy" id="13658"/>
    <lineage>
        <taxon>Eukaryota</taxon>
        <taxon>Metazoa</taxon>
        <taxon>Ecdysozoa</taxon>
        <taxon>Nematoda</taxon>
        <taxon>Enoplea</taxon>
        <taxon>Dorylaimia</taxon>
        <taxon>Mermithida</taxon>
        <taxon>Mermithoidea</taxon>
        <taxon>Mermithidae</taxon>
        <taxon>Romanomermis</taxon>
    </lineage>
</organism>
<protein>
    <submittedName>
        <fullName evidence="3">Uncharacterized protein</fullName>
    </submittedName>
</protein>
<evidence type="ECO:0000256" key="1">
    <source>
        <dbReference type="SAM" id="MobiDB-lite"/>
    </source>
</evidence>
<feature type="compositionally biased region" description="Acidic residues" evidence="1">
    <location>
        <begin position="14"/>
        <end position="24"/>
    </location>
</feature>
<evidence type="ECO:0000313" key="3">
    <source>
        <dbReference type="WBParaSite" id="nRc.2.0.1.t28093-RA"/>
    </source>
</evidence>
<name>A0A915JPR9_ROMCU</name>
<reference evidence="3" key="1">
    <citation type="submission" date="2022-11" db="UniProtKB">
        <authorList>
            <consortium name="WormBaseParasite"/>
        </authorList>
    </citation>
    <scope>IDENTIFICATION</scope>
</reference>
<keyword evidence="2" id="KW-1185">Reference proteome</keyword>
<feature type="region of interest" description="Disordered" evidence="1">
    <location>
        <begin position="1"/>
        <end position="24"/>
    </location>
</feature>